<feature type="transmembrane region" description="Helical" evidence="1">
    <location>
        <begin position="69"/>
        <end position="89"/>
    </location>
</feature>
<sequence length="269" mass="30239">MPVLIKVQRFWSEHHETLQVLLTGSLVTILAYTGKTLGATLTRNREAETNVVHPFEIDMMTFMSISSSLNYIIFVIYSLSIPTNLFAIYSSVTNNTLSLSIRAIATSESVTRLAYTITIAFLIYCNLWPLSGSTIIIAFMITLDFFTWRKLKNHQKKDKLTQAEKRLMKQMICSSVIYAINYLGLIVLHTIFAPFLGRFLLSLALQIVNVVRGGLYTLGQSLVTGLFLRRTKPNSVTDIAKPPTTTDSISFYLPSPVRVRPTTRSSVIT</sequence>
<protein>
    <submittedName>
        <fullName evidence="3">Uncharacterized protein</fullName>
    </submittedName>
</protein>
<evidence type="ECO:0000313" key="3">
    <source>
        <dbReference type="WBParaSite" id="MBELARI_LOCUS9823"/>
    </source>
</evidence>
<organism evidence="2 3">
    <name type="scientific">Mesorhabditis belari</name>
    <dbReference type="NCBI Taxonomy" id="2138241"/>
    <lineage>
        <taxon>Eukaryota</taxon>
        <taxon>Metazoa</taxon>
        <taxon>Ecdysozoa</taxon>
        <taxon>Nematoda</taxon>
        <taxon>Chromadorea</taxon>
        <taxon>Rhabditida</taxon>
        <taxon>Rhabditina</taxon>
        <taxon>Rhabditomorpha</taxon>
        <taxon>Rhabditoidea</taxon>
        <taxon>Rhabditidae</taxon>
        <taxon>Mesorhabditinae</taxon>
        <taxon>Mesorhabditis</taxon>
    </lineage>
</organism>
<evidence type="ECO:0000256" key="1">
    <source>
        <dbReference type="SAM" id="Phobius"/>
    </source>
</evidence>
<keyword evidence="2" id="KW-1185">Reference proteome</keyword>
<evidence type="ECO:0000313" key="2">
    <source>
        <dbReference type="Proteomes" id="UP000887575"/>
    </source>
</evidence>
<accession>A0AAF3FV44</accession>
<dbReference type="WBParaSite" id="MBELARI_LOCUS9823">
    <property type="protein sequence ID" value="MBELARI_LOCUS9823"/>
    <property type="gene ID" value="MBELARI_LOCUS9823"/>
</dbReference>
<keyword evidence="1" id="KW-0472">Membrane</keyword>
<proteinExistence type="predicted"/>
<reference evidence="3" key="1">
    <citation type="submission" date="2024-02" db="UniProtKB">
        <authorList>
            <consortium name="WormBaseParasite"/>
        </authorList>
    </citation>
    <scope>IDENTIFICATION</scope>
</reference>
<keyword evidence="1" id="KW-1133">Transmembrane helix</keyword>
<dbReference type="Proteomes" id="UP000887575">
    <property type="component" value="Unassembled WGS sequence"/>
</dbReference>
<keyword evidence="1" id="KW-0812">Transmembrane</keyword>
<feature type="transmembrane region" description="Helical" evidence="1">
    <location>
        <begin position="172"/>
        <end position="197"/>
    </location>
</feature>
<name>A0AAF3FV44_9BILA</name>
<dbReference type="AlphaFoldDB" id="A0AAF3FV44"/>